<evidence type="ECO:0000256" key="2">
    <source>
        <dbReference type="ARBA" id="ARBA00005062"/>
    </source>
</evidence>
<evidence type="ECO:0000256" key="8">
    <source>
        <dbReference type="ARBA" id="ARBA00023002"/>
    </source>
</evidence>
<keyword evidence="7" id="KW-0791">Threonine biosynthesis</keyword>
<feature type="active site" description="Proton donor" evidence="10">
    <location>
        <position position="215"/>
    </location>
</feature>
<dbReference type="SUPFAM" id="SSF55347">
    <property type="entry name" value="Glyceraldehyde-3-phosphate dehydrogenase-like, C-terminal domain"/>
    <property type="match status" value="1"/>
</dbReference>
<feature type="domain" description="Homoserine dehydrogenase catalytic" evidence="13">
    <location>
        <begin position="148"/>
        <end position="325"/>
    </location>
</feature>
<evidence type="ECO:0000313" key="16">
    <source>
        <dbReference type="Proteomes" id="UP000220629"/>
    </source>
</evidence>
<evidence type="ECO:0000256" key="10">
    <source>
        <dbReference type="PIRSR" id="PIRSR036497-1"/>
    </source>
</evidence>
<dbReference type="InterPro" id="IPR036291">
    <property type="entry name" value="NAD(P)-bd_dom_sf"/>
</dbReference>
<dbReference type="GO" id="GO:0009088">
    <property type="term" value="P:threonine biosynthetic process"/>
    <property type="evidence" value="ECO:0007669"/>
    <property type="project" value="UniProtKB-UniPathway"/>
</dbReference>
<feature type="binding site" evidence="11">
    <location>
        <position position="200"/>
    </location>
    <ligand>
        <name>L-homoserine</name>
        <dbReference type="ChEBI" id="CHEBI:57476"/>
    </ligand>
</feature>
<dbReference type="EC" id="1.1.1.3" evidence="4"/>
<evidence type="ECO:0000256" key="7">
    <source>
        <dbReference type="ARBA" id="ARBA00022697"/>
    </source>
</evidence>
<proteinExistence type="inferred from homology"/>
<comment type="pathway">
    <text evidence="1">Amino-acid biosynthesis; L-threonine biosynthesis; L-threonine from L-aspartate: step 3/5.</text>
</comment>
<evidence type="ECO:0000256" key="4">
    <source>
        <dbReference type="ARBA" id="ARBA00013213"/>
    </source>
</evidence>
<dbReference type="UniPathway" id="UPA00051">
    <property type="reaction ID" value="UER00465"/>
</dbReference>
<sequence>MSRCHVAISGFGQIGRAVAELLAARRARYRERYGVEVRLVGIGRSRGARVDREGLRDPLAADAPLDAALMGEAFVAAARPDVLIEAGPTDYLSGGAALGYLRAALAAGAHGIAISKGALVLDYPGLRALADANGVELKISGATSAALPTIDLLDYNAAGCEVRVMEGIFTATTNYVLDRMMAGIAFADALAEAQRAGMAEPDPRFDIEGWDTACKVCILANAGFGARLTLDEIAREGIAPIEAGQLARWRADGLVPKLVGRIERRAGGAGWVEASVRLAAYEAAHPFAGIGAGMKAVRIETDAMGELIAIGRTSPLATAAAALKDFEHLLMRGVVGR</sequence>
<dbReference type="PANTHER" id="PTHR43331">
    <property type="entry name" value="HOMOSERINE DEHYDROGENASE"/>
    <property type="match status" value="1"/>
</dbReference>
<evidence type="ECO:0000259" key="14">
    <source>
        <dbReference type="Pfam" id="PF03447"/>
    </source>
</evidence>
<dbReference type="AlphaFoldDB" id="A0A2A7SDM5"/>
<evidence type="ECO:0000259" key="13">
    <source>
        <dbReference type="Pfam" id="PF00742"/>
    </source>
</evidence>
<dbReference type="PANTHER" id="PTHR43331:SF1">
    <property type="entry name" value="HOMOSERINE DEHYDROGENASE"/>
    <property type="match status" value="1"/>
</dbReference>
<dbReference type="SUPFAM" id="SSF51735">
    <property type="entry name" value="NAD(P)-binding Rossmann-fold domains"/>
    <property type="match status" value="1"/>
</dbReference>
<dbReference type="GO" id="GO:0004412">
    <property type="term" value="F:homoserine dehydrogenase activity"/>
    <property type="evidence" value="ECO:0007669"/>
    <property type="project" value="UniProtKB-EC"/>
</dbReference>
<keyword evidence="8" id="KW-0560">Oxidoreductase</keyword>
<comment type="caution">
    <text evidence="15">The sequence shown here is derived from an EMBL/GenBank/DDBJ whole genome shotgun (WGS) entry which is preliminary data.</text>
</comment>
<dbReference type="Gene3D" id="3.40.50.720">
    <property type="entry name" value="NAD(P)-binding Rossmann-like Domain"/>
    <property type="match status" value="1"/>
</dbReference>
<evidence type="ECO:0000256" key="6">
    <source>
        <dbReference type="ARBA" id="ARBA00022605"/>
    </source>
</evidence>
<dbReference type="Pfam" id="PF00742">
    <property type="entry name" value="Homoserine_dh"/>
    <property type="match status" value="1"/>
</dbReference>
<dbReference type="RefSeq" id="WP_098151613.1">
    <property type="nucleotide sequence ID" value="NZ_CADEVW010000003.1"/>
</dbReference>
<dbReference type="InterPro" id="IPR022697">
    <property type="entry name" value="HDH_short"/>
</dbReference>
<evidence type="ECO:0000256" key="11">
    <source>
        <dbReference type="PIRSR" id="PIRSR036497-2"/>
    </source>
</evidence>
<evidence type="ECO:0000313" key="15">
    <source>
        <dbReference type="EMBL" id="PEH41519.1"/>
    </source>
</evidence>
<organism evidence="15 16">
    <name type="scientific">Burkholderia gladioli</name>
    <name type="common">Pseudomonas marginata</name>
    <name type="synonym">Phytomonas marginata</name>
    <dbReference type="NCBI Taxonomy" id="28095"/>
    <lineage>
        <taxon>Bacteria</taxon>
        <taxon>Pseudomonadati</taxon>
        <taxon>Pseudomonadota</taxon>
        <taxon>Betaproteobacteria</taxon>
        <taxon>Burkholderiales</taxon>
        <taxon>Burkholderiaceae</taxon>
        <taxon>Burkholderia</taxon>
    </lineage>
</organism>
<feature type="binding site" evidence="11">
    <location>
        <begin position="10"/>
        <end position="15"/>
    </location>
    <ligand>
        <name>NADP(+)</name>
        <dbReference type="ChEBI" id="CHEBI:58349"/>
    </ligand>
</feature>
<evidence type="ECO:0000256" key="1">
    <source>
        <dbReference type="ARBA" id="ARBA00005056"/>
    </source>
</evidence>
<dbReference type="PIRSF" id="PIRSF036497">
    <property type="entry name" value="HDH_short"/>
    <property type="match status" value="1"/>
</dbReference>
<name>A0A2A7SDM5_BURGA</name>
<feature type="binding site" evidence="11">
    <location>
        <position position="116"/>
    </location>
    <ligand>
        <name>NADPH</name>
        <dbReference type="ChEBI" id="CHEBI:57783"/>
    </ligand>
</feature>
<dbReference type="Proteomes" id="UP000220629">
    <property type="component" value="Unassembled WGS sequence"/>
</dbReference>
<keyword evidence="6" id="KW-0028">Amino-acid biosynthesis</keyword>
<evidence type="ECO:0000256" key="9">
    <source>
        <dbReference type="ARBA" id="ARBA00023167"/>
    </source>
</evidence>
<accession>A0A2A7SDM5</accession>
<keyword evidence="9" id="KW-0486">Methionine biosynthesis</keyword>
<dbReference type="Gene3D" id="3.30.360.10">
    <property type="entry name" value="Dihydrodipicolinate Reductase, domain 2"/>
    <property type="match status" value="1"/>
</dbReference>
<comment type="similarity">
    <text evidence="3 12">Belongs to the homoserine dehydrogenase family.</text>
</comment>
<dbReference type="InterPro" id="IPR005106">
    <property type="entry name" value="Asp/hSer_DH_NAD-bd"/>
</dbReference>
<dbReference type="InterPro" id="IPR001342">
    <property type="entry name" value="HDH_cat"/>
</dbReference>
<comment type="pathway">
    <text evidence="2">Amino-acid biosynthesis; L-methionine biosynthesis via de novo pathway; L-homoserine from L-aspartate: step 3/3.</text>
</comment>
<feature type="domain" description="Aspartate/homoserine dehydrogenase NAD-binding" evidence="14">
    <location>
        <begin position="10"/>
        <end position="137"/>
    </location>
</feature>
<dbReference type="GO" id="GO:0050661">
    <property type="term" value="F:NADP binding"/>
    <property type="evidence" value="ECO:0007669"/>
    <property type="project" value="InterPro"/>
</dbReference>
<dbReference type="EMBL" id="PDDY01000001">
    <property type="protein sequence ID" value="PEH41519.1"/>
    <property type="molecule type" value="Genomic_DNA"/>
</dbReference>
<evidence type="ECO:0000256" key="5">
    <source>
        <dbReference type="ARBA" id="ARBA00013376"/>
    </source>
</evidence>
<evidence type="ECO:0000256" key="12">
    <source>
        <dbReference type="RuleBase" id="RU004171"/>
    </source>
</evidence>
<dbReference type="FunFam" id="3.30.360.10:FF:000005">
    <property type="entry name" value="Homoserine dehydrogenase"/>
    <property type="match status" value="1"/>
</dbReference>
<dbReference type="InterPro" id="IPR019811">
    <property type="entry name" value="HDH_CS"/>
</dbReference>
<dbReference type="PROSITE" id="PS01042">
    <property type="entry name" value="HOMOSER_DHGENASE"/>
    <property type="match status" value="1"/>
</dbReference>
<gene>
    <name evidence="15" type="ORF">CRM94_04740</name>
</gene>
<dbReference type="Pfam" id="PF03447">
    <property type="entry name" value="NAD_binding_3"/>
    <property type="match status" value="1"/>
</dbReference>
<keyword evidence="11" id="KW-0521">NADP</keyword>
<dbReference type="GO" id="GO:0009086">
    <property type="term" value="P:methionine biosynthetic process"/>
    <property type="evidence" value="ECO:0007669"/>
    <property type="project" value="UniProtKB-KW"/>
</dbReference>
<reference evidence="16" key="1">
    <citation type="submission" date="2017-09" db="EMBL/GenBank/DDBJ databases">
        <title>FDA dAtabase for Regulatory Grade micrObial Sequences (FDA-ARGOS): Supporting development and validation of Infectious Disease Dx tests.</title>
        <authorList>
            <person name="Minogue T."/>
            <person name="Wolcott M."/>
            <person name="Wasieloski L."/>
            <person name="Aguilar W."/>
            <person name="Moore D."/>
            <person name="Tallon L."/>
            <person name="Sadzewicz L."/>
            <person name="Ott S."/>
            <person name="Zhao X."/>
            <person name="Nagaraj S."/>
            <person name="Vavikolanu K."/>
            <person name="Aluvathingal J."/>
            <person name="Nadendla S."/>
            <person name="Sichtig H."/>
        </authorList>
    </citation>
    <scope>NUCLEOTIDE SEQUENCE [LARGE SCALE GENOMIC DNA]</scope>
    <source>
        <strain evidence="16">FDAARGOS_390</strain>
    </source>
</reference>
<evidence type="ECO:0000256" key="3">
    <source>
        <dbReference type="ARBA" id="ARBA00006753"/>
    </source>
</evidence>
<dbReference type="UniPathway" id="UPA00050">
    <property type="reaction ID" value="UER00063"/>
</dbReference>
<protein>
    <recommendedName>
        <fullName evidence="5">Homoserine dehydrogenase</fullName>
        <ecNumber evidence="4">1.1.1.3</ecNumber>
    </recommendedName>
</protein>